<dbReference type="AlphaFoldDB" id="U6H3Z5"/>
<feature type="region of interest" description="Disordered" evidence="1">
    <location>
        <begin position="64"/>
        <end position="173"/>
    </location>
</feature>
<reference evidence="2" key="2">
    <citation type="submission" date="2013-10" db="EMBL/GenBank/DDBJ databases">
        <authorList>
            <person name="Aslett M."/>
        </authorList>
    </citation>
    <scope>NUCLEOTIDE SEQUENCE [LARGE SCALE GENOMIC DNA]</scope>
    <source>
        <strain evidence="2">Houghton</strain>
    </source>
</reference>
<dbReference type="VEuPathDB" id="ToxoDB:EPH_0071130"/>
<feature type="region of interest" description="Disordered" evidence="1">
    <location>
        <begin position="247"/>
        <end position="333"/>
    </location>
</feature>
<evidence type="ECO:0000313" key="3">
    <source>
        <dbReference type="Proteomes" id="UP000018201"/>
    </source>
</evidence>
<keyword evidence="3" id="KW-1185">Reference proteome</keyword>
<proteinExistence type="predicted"/>
<name>U6H3Z5_9EIME</name>
<evidence type="ECO:0000313" key="2">
    <source>
        <dbReference type="EMBL" id="CDI86203.1"/>
    </source>
</evidence>
<reference evidence="2" key="1">
    <citation type="submission" date="2013-10" db="EMBL/GenBank/DDBJ databases">
        <title>Genomic analysis of the causative agents of coccidiosis in chickens.</title>
        <authorList>
            <person name="Reid A.J."/>
            <person name="Blake D."/>
            <person name="Billington K."/>
            <person name="Browne H."/>
            <person name="Dunn M."/>
            <person name="Hung S."/>
            <person name="Kawahara F."/>
            <person name="Miranda-Saavedra D."/>
            <person name="Mourier T."/>
            <person name="Nagra H."/>
            <person name="Otto T.D."/>
            <person name="Rawlings N."/>
            <person name="Sanchez A."/>
            <person name="Sanders M."/>
            <person name="Subramaniam C."/>
            <person name="Tay Y."/>
            <person name="Dear P."/>
            <person name="Doerig C."/>
            <person name="Gruber A."/>
            <person name="Parkinson J."/>
            <person name="Shirley M."/>
            <person name="Wan K.L."/>
            <person name="Berriman M."/>
            <person name="Tomley F."/>
            <person name="Pain A."/>
        </authorList>
    </citation>
    <scope>NUCLEOTIDE SEQUENCE [LARGE SCALE GENOMIC DNA]</scope>
    <source>
        <strain evidence="2">Houghton</strain>
    </source>
</reference>
<feature type="compositionally biased region" description="Low complexity" evidence="1">
    <location>
        <begin position="146"/>
        <end position="173"/>
    </location>
</feature>
<feature type="region of interest" description="Disordered" evidence="1">
    <location>
        <begin position="351"/>
        <end position="370"/>
    </location>
</feature>
<protein>
    <submittedName>
        <fullName evidence="2">Uncharacterized protein</fullName>
    </submittedName>
</protein>
<feature type="compositionally biased region" description="Gly residues" evidence="1">
    <location>
        <begin position="247"/>
        <end position="256"/>
    </location>
</feature>
<evidence type="ECO:0000256" key="1">
    <source>
        <dbReference type="SAM" id="MobiDB-lite"/>
    </source>
</evidence>
<sequence>MQLASLSNLQAFWATQRECYGDAIPLQQLLNASEIVGHGPSGVKDPSKAVNTFVFCIHSRQPHSGDVPYPPLSPSANLGGRTVSPSGSFLSTMPRLRSASFTFGSPGKVEAPESRQQQKRRHSLSLDPGGRTPSDAWNGDDGTPNLLQPQQQQQTQLQHTQQQSRRSGRLAGLRKALRRMGRATKEKLRRLWRGIRRGASRAKRAMKRAAAAIYKKLPKLRKLRRQSEGAEGGAAASGLVGAGLAGAAAGLGPGEEGPGEENPKGAETPKNPEIATPVSGAVSTASAEAEETAAPPAEAAAPSSAVGEESQEVEEWHEALTPEQVEEASEEWHDAVTPEELDILLARARTSEKVQEKTAETNQVSDKPEDPGISPECVKYYRRMTTVMKQLNREWRGHCMFWSLFMKNGNFGTFVDSMQDVAVQTGASIRAAEKLTGTEEGIDAQLLRMTLVLALAEEAVAKAADQTQENCWFVDSYRWDEKTTRDEMEVLNSLHPVHFFANPLKFTRPLHRLIKSVYADTAKCFSSALGEAHSREDLQQILMSEKQNLEATMKELGHTLSHRQRGGMEQVMEELEKLYKREFCSIEQTHLQLVQARLDGDNSTARPELLLKDDENTA</sequence>
<dbReference type="Proteomes" id="UP000018201">
    <property type="component" value="Unassembled WGS sequence"/>
</dbReference>
<dbReference type="OrthoDB" id="347894at2759"/>
<accession>U6H3Z5</accession>
<feature type="compositionally biased region" description="Low complexity" evidence="1">
    <location>
        <begin position="278"/>
        <end position="308"/>
    </location>
</feature>
<gene>
    <name evidence="2" type="ORF">EPH_0071130</name>
</gene>
<organism evidence="2 3">
    <name type="scientific">Eimeria praecox</name>
    <dbReference type="NCBI Taxonomy" id="51316"/>
    <lineage>
        <taxon>Eukaryota</taxon>
        <taxon>Sar</taxon>
        <taxon>Alveolata</taxon>
        <taxon>Apicomplexa</taxon>
        <taxon>Conoidasida</taxon>
        <taxon>Coccidia</taxon>
        <taxon>Eucoccidiorida</taxon>
        <taxon>Eimeriorina</taxon>
        <taxon>Eimeriidae</taxon>
        <taxon>Eimeria</taxon>
    </lineage>
</organism>
<dbReference type="EMBL" id="HG694958">
    <property type="protein sequence ID" value="CDI86203.1"/>
    <property type="molecule type" value="Genomic_DNA"/>
</dbReference>